<dbReference type="GO" id="GO:0016020">
    <property type="term" value="C:membrane"/>
    <property type="evidence" value="ECO:0007669"/>
    <property type="project" value="UniProtKB-SubCell"/>
</dbReference>
<dbReference type="InterPro" id="IPR002657">
    <property type="entry name" value="BilAc:Na_symport/Acr3"/>
</dbReference>
<comment type="caution">
    <text evidence="6">The sequence shown here is derived from an EMBL/GenBank/DDBJ whole genome shotgun (WGS) entry which is preliminary data.</text>
</comment>
<dbReference type="AlphaFoldDB" id="A0A1Q6R2G7"/>
<keyword evidence="2 5" id="KW-0812">Transmembrane</keyword>
<organism evidence="6 7">
    <name type="scientific">Phascolarctobacterium succinatutens</name>
    <dbReference type="NCBI Taxonomy" id="626940"/>
    <lineage>
        <taxon>Bacteria</taxon>
        <taxon>Bacillati</taxon>
        <taxon>Bacillota</taxon>
        <taxon>Negativicutes</taxon>
        <taxon>Acidaminococcales</taxon>
        <taxon>Acidaminococcaceae</taxon>
        <taxon>Phascolarctobacterium</taxon>
    </lineage>
</organism>
<dbReference type="InterPro" id="IPR004710">
    <property type="entry name" value="Bilac:Na_transpt"/>
</dbReference>
<dbReference type="RefSeq" id="WP_021720804.1">
    <property type="nucleotide sequence ID" value="NZ_DBFAMM010000126.1"/>
</dbReference>
<feature type="transmembrane region" description="Helical" evidence="5">
    <location>
        <begin position="82"/>
        <end position="99"/>
    </location>
</feature>
<keyword evidence="3 5" id="KW-1133">Transmembrane helix</keyword>
<feature type="transmembrane region" description="Helical" evidence="5">
    <location>
        <begin position="21"/>
        <end position="37"/>
    </location>
</feature>
<sequence length="331" mass="35024">MNEQNSVLNIIGKVSGLLSKYIAVVILITSAIAFTHPQEFMWIPQYTALFLGTAMFGMGLTIKREDFQIVFSRPKEVISGCILQYTIMPLAAYLLAVVMNLDTDIALGVILVGCCPGGTASNVIAYIAKGDVPLSVGMTITSTLIAPLVTPVLVYLLAGSWVEVSFMAMVLSVVKIVLLPVLAGIILNSLFHETIVKLGGILPLVSVVAIVTIIDGIVAVNAAKLMSCGLIVMLAVVLHNGIGMALGLGMARLMKVSYAKETSIAIEVAMQNSGLALALATANFAANPLATLPGAIFSVWHNVSGSIFASCRIKEVEEKQKLELKEHAIAK</sequence>
<gene>
    <name evidence="6" type="ORF">BHW43_09500</name>
</gene>
<comment type="subcellular location">
    <subcellularLocation>
        <location evidence="1">Membrane</location>
        <topology evidence="1">Multi-pass membrane protein</topology>
    </subcellularLocation>
</comment>
<dbReference type="InterPro" id="IPR038770">
    <property type="entry name" value="Na+/solute_symporter_sf"/>
</dbReference>
<evidence type="ECO:0000256" key="3">
    <source>
        <dbReference type="ARBA" id="ARBA00022989"/>
    </source>
</evidence>
<dbReference type="Gene3D" id="1.20.1530.20">
    <property type="match status" value="1"/>
</dbReference>
<evidence type="ECO:0000256" key="5">
    <source>
        <dbReference type="SAM" id="Phobius"/>
    </source>
</evidence>
<evidence type="ECO:0000313" key="7">
    <source>
        <dbReference type="Proteomes" id="UP000186777"/>
    </source>
</evidence>
<proteinExistence type="predicted"/>
<feature type="transmembrane region" description="Helical" evidence="5">
    <location>
        <begin position="164"/>
        <end position="187"/>
    </location>
</feature>
<keyword evidence="4 5" id="KW-0472">Membrane</keyword>
<reference evidence="6 7" key="1">
    <citation type="journal article" date="2016" name="Nat. Biotechnol.">
        <title>Measurement of bacterial replication rates in microbial communities.</title>
        <authorList>
            <person name="Brown C.T."/>
            <person name="Olm M.R."/>
            <person name="Thomas B.C."/>
            <person name="Banfield J.F."/>
        </authorList>
    </citation>
    <scope>NUCLEOTIDE SEQUENCE [LARGE SCALE GENOMIC DNA]</scope>
    <source>
        <strain evidence="6">46_33</strain>
    </source>
</reference>
<dbReference type="PANTHER" id="PTHR10361:SF28">
    <property type="entry name" value="P3 PROTEIN-RELATED"/>
    <property type="match status" value="1"/>
</dbReference>
<feature type="transmembrane region" description="Helical" evidence="5">
    <location>
        <begin position="105"/>
        <end position="127"/>
    </location>
</feature>
<dbReference type="Proteomes" id="UP000186777">
    <property type="component" value="Unassembled WGS sequence"/>
</dbReference>
<feature type="transmembrane region" description="Helical" evidence="5">
    <location>
        <begin position="199"/>
        <end position="223"/>
    </location>
</feature>
<feature type="transmembrane region" description="Helical" evidence="5">
    <location>
        <begin position="229"/>
        <end position="251"/>
    </location>
</feature>
<evidence type="ECO:0000313" key="6">
    <source>
        <dbReference type="EMBL" id="OLA36537.1"/>
    </source>
</evidence>
<dbReference type="STRING" id="626940.BHW43_09500"/>
<accession>A0A1Q6R2G7</accession>
<protein>
    <submittedName>
        <fullName evidence="6">Sodium transporter</fullName>
    </submittedName>
</protein>
<dbReference type="PANTHER" id="PTHR10361">
    <property type="entry name" value="SODIUM-BILE ACID COTRANSPORTER"/>
    <property type="match status" value="1"/>
</dbReference>
<dbReference type="Pfam" id="PF01758">
    <property type="entry name" value="SBF"/>
    <property type="match status" value="1"/>
</dbReference>
<evidence type="ECO:0000256" key="4">
    <source>
        <dbReference type="ARBA" id="ARBA00023136"/>
    </source>
</evidence>
<evidence type="ECO:0000256" key="2">
    <source>
        <dbReference type="ARBA" id="ARBA00022692"/>
    </source>
</evidence>
<feature type="transmembrane region" description="Helical" evidence="5">
    <location>
        <begin position="134"/>
        <end position="158"/>
    </location>
</feature>
<name>A0A1Q6R2G7_9FIRM</name>
<evidence type="ECO:0000256" key="1">
    <source>
        <dbReference type="ARBA" id="ARBA00004141"/>
    </source>
</evidence>
<feature type="transmembrane region" description="Helical" evidence="5">
    <location>
        <begin position="43"/>
        <end position="62"/>
    </location>
</feature>
<dbReference type="EMBL" id="MNTG01000044">
    <property type="protein sequence ID" value="OLA36537.1"/>
    <property type="molecule type" value="Genomic_DNA"/>
</dbReference>